<accession>A0A1I7XKP8</accession>
<dbReference type="AlphaFoldDB" id="A0A1I7XKP8"/>
<protein>
    <submittedName>
        <fullName evidence="2">Ovule protein</fullName>
    </submittedName>
</protein>
<evidence type="ECO:0000313" key="1">
    <source>
        <dbReference type="Proteomes" id="UP000095283"/>
    </source>
</evidence>
<evidence type="ECO:0000313" key="2">
    <source>
        <dbReference type="WBParaSite" id="Hba_18286"/>
    </source>
</evidence>
<name>A0A1I7XKP8_HETBA</name>
<organism evidence="1 2">
    <name type="scientific">Heterorhabditis bacteriophora</name>
    <name type="common">Entomopathogenic nematode worm</name>
    <dbReference type="NCBI Taxonomy" id="37862"/>
    <lineage>
        <taxon>Eukaryota</taxon>
        <taxon>Metazoa</taxon>
        <taxon>Ecdysozoa</taxon>
        <taxon>Nematoda</taxon>
        <taxon>Chromadorea</taxon>
        <taxon>Rhabditida</taxon>
        <taxon>Rhabditina</taxon>
        <taxon>Rhabditomorpha</taxon>
        <taxon>Strongyloidea</taxon>
        <taxon>Heterorhabditidae</taxon>
        <taxon>Heterorhabditis</taxon>
    </lineage>
</organism>
<sequence>MSQSTPFPTLLSSIHGKLMFRKHTTPLPKANYSEILEESPTVSPTETQHING</sequence>
<dbReference type="Proteomes" id="UP000095283">
    <property type="component" value="Unplaced"/>
</dbReference>
<proteinExistence type="predicted"/>
<reference evidence="2" key="1">
    <citation type="submission" date="2016-11" db="UniProtKB">
        <authorList>
            <consortium name="WormBaseParasite"/>
        </authorList>
    </citation>
    <scope>IDENTIFICATION</scope>
</reference>
<keyword evidence="1" id="KW-1185">Reference proteome</keyword>
<dbReference type="WBParaSite" id="Hba_18286">
    <property type="protein sequence ID" value="Hba_18286"/>
    <property type="gene ID" value="Hba_18286"/>
</dbReference>